<feature type="transmembrane region" description="Helical" evidence="1">
    <location>
        <begin position="96"/>
        <end position="117"/>
    </location>
</feature>
<gene>
    <name evidence="2" type="ORF">MPL3356_390332</name>
</gene>
<evidence type="ECO:0000313" key="3">
    <source>
        <dbReference type="Proteomes" id="UP000045285"/>
    </source>
</evidence>
<dbReference type="EMBL" id="CCMZ01000033">
    <property type="protein sequence ID" value="CDX22458.1"/>
    <property type="molecule type" value="Genomic_DNA"/>
</dbReference>
<evidence type="ECO:0000256" key="1">
    <source>
        <dbReference type="SAM" id="Phobius"/>
    </source>
</evidence>
<proteinExistence type="predicted"/>
<keyword evidence="3" id="KW-1185">Reference proteome</keyword>
<sequence length="170" mass="18183">MRPVLRTLFKVCFDILATIAFFYLALLSVPYAVGFPAAGLAHLISFVPGLSGDFARHEGQSLLTGALLYTLSMVYLMLFFAIGIEIVRRLVGSKSIWLYVVGAFVTMAVYISPASTASGPAKAIAVALPLMMAAAAGAGYWLVTIRLRAILIQTARRLICGADAKSCLFS</sequence>
<feature type="transmembrane region" description="Helical" evidence="1">
    <location>
        <begin position="12"/>
        <end position="33"/>
    </location>
</feature>
<accession>A0A090DZA6</accession>
<feature type="transmembrane region" description="Helical" evidence="1">
    <location>
        <begin position="66"/>
        <end position="84"/>
    </location>
</feature>
<name>A0A090DZA6_MESPL</name>
<organism evidence="2 3">
    <name type="scientific">Mesorhizobium plurifarium</name>
    <dbReference type="NCBI Taxonomy" id="69974"/>
    <lineage>
        <taxon>Bacteria</taxon>
        <taxon>Pseudomonadati</taxon>
        <taxon>Pseudomonadota</taxon>
        <taxon>Alphaproteobacteria</taxon>
        <taxon>Hyphomicrobiales</taxon>
        <taxon>Phyllobacteriaceae</taxon>
        <taxon>Mesorhizobium</taxon>
    </lineage>
</organism>
<protein>
    <submittedName>
        <fullName evidence="2">Uncharacterized protein</fullName>
    </submittedName>
</protein>
<reference evidence="3" key="1">
    <citation type="submission" date="2014-08" db="EMBL/GenBank/DDBJ databases">
        <authorList>
            <person name="Moulin L."/>
        </authorList>
    </citation>
    <scope>NUCLEOTIDE SEQUENCE [LARGE SCALE GENOMIC DNA]</scope>
</reference>
<feature type="transmembrane region" description="Helical" evidence="1">
    <location>
        <begin position="123"/>
        <end position="143"/>
    </location>
</feature>
<dbReference type="AlphaFoldDB" id="A0A090DZA6"/>
<keyword evidence="1" id="KW-0812">Transmembrane</keyword>
<keyword evidence="1" id="KW-1133">Transmembrane helix</keyword>
<evidence type="ECO:0000313" key="2">
    <source>
        <dbReference type="EMBL" id="CDX22458.1"/>
    </source>
</evidence>
<keyword evidence="1" id="KW-0472">Membrane</keyword>
<dbReference type="Proteomes" id="UP000045285">
    <property type="component" value="Unassembled WGS sequence"/>
</dbReference>